<keyword evidence="2" id="KW-1185">Reference proteome</keyword>
<evidence type="ECO:0000313" key="1">
    <source>
        <dbReference type="EMBL" id="GIX87967.1"/>
    </source>
</evidence>
<name>A0AAV4NSZ4_CAEEX</name>
<gene>
    <name evidence="1" type="primary">HSD17B6_0</name>
    <name evidence="1" type="ORF">CEXT_523671</name>
</gene>
<proteinExistence type="predicted"/>
<comment type="caution">
    <text evidence="1">The sequence shown here is derived from an EMBL/GenBank/DDBJ whole genome shotgun (WGS) entry which is preliminary data.</text>
</comment>
<sequence>MTNRENMIKCIDFTCKDVGDGIKYEYGELYMERVKTMIAEIFAMSPSNTHLVTDAIEAAVSMQHPCSVYRPTGSKIRHFLRFCSEYLPSHFVDVGLKIIQILFRVPTPKAARKS</sequence>
<dbReference type="EMBL" id="BPLR01021279">
    <property type="protein sequence ID" value="GIX87967.1"/>
    <property type="molecule type" value="Genomic_DNA"/>
</dbReference>
<protein>
    <submittedName>
        <fullName evidence="1">17-beta-hydroxysteroid dehydrogenase type 6</fullName>
    </submittedName>
</protein>
<evidence type="ECO:0000313" key="2">
    <source>
        <dbReference type="Proteomes" id="UP001054945"/>
    </source>
</evidence>
<reference evidence="1 2" key="1">
    <citation type="submission" date="2021-06" db="EMBL/GenBank/DDBJ databases">
        <title>Caerostris extrusa draft genome.</title>
        <authorList>
            <person name="Kono N."/>
            <person name="Arakawa K."/>
        </authorList>
    </citation>
    <scope>NUCLEOTIDE SEQUENCE [LARGE SCALE GENOMIC DNA]</scope>
</reference>
<accession>A0AAV4NSZ4</accession>
<dbReference type="AlphaFoldDB" id="A0AAV4NSZ4"/>
<dbReference type="Proteomes" id="UP001054945">
    <property type="component" value="Unassembled WGS sequence"/>
</dbReference>
<organism evidence="1 2">
    <name type="scientific">Caerostris extrusa</name>
    <name type="common">Bark spider</name>
    <name type="synonym">Caerostris bankana</name>
    <dbReference type="NCBI Taxonomy" id="172846"/>
    <lineage>
        <taxon>Eukaryota</taxon>
        <taxon>Metazoa</taxon>
        <taxon>Ecdysozoa</taxon>
        <taxon>Arthropoda</taxon>
        <taxon>Chelicerata</taxon>
        <taxon>Arachnida</taxon>
        <taxon>Araneae</taxon>
        <taxon>Araneomorphae</taxon>
        <taxon>Entelegynae</taxon>
        <taxon>Araneoidea</taxon>
        <taxon>Araneidae</taxon>
        <taxon>Caerostris</taxon>
    </lineage>
</organism>